<name>A0AAV5B428_9ACTN</name>
<keyword evidence="4" id="KW-1185">Reference proteome</keyword>
<dbReference type="AlphaFoldDB" id="A0AAV5B428"/>
<protein>
    <submittedName>
        <fullName evidence="3">Uncharacterized protein</fullName>
    </submittedName>
</protein>
<keyword evidence="2" id="KW-0472">Membrane</keyword>
<keyword evidence="2" id="KW-1133">Transmembrane helix</keyword>
<evidence type="ECO:0000313" key="4">
    <source>
        <dbReference type="Proteomes" id="UP001055025"/>
    </source>
</evidence>
<dbReference type="EMBL" id="BQKC01000002">
    <property type="protein sequence ID" value="GJM56194.1"/>
    <property type="molecule type" value="Genomic_DNA"/>
</dbReference>
<evidence type="ECO:0000256" key="1">
    <source>
        <dbReference type="SAM" id="MobiDB-lite"/>
    </source>
</evidence>
<sequence length="498" mass="53411">MRVVAPEVSVYRPNLAINHHNRIDASLVAVVAEEAREHPETPILSLPSMPRCAVKALDAISRRAWALWAAKGESCGGADASFTASRAELMDACGLSKDLYYSAIAFLVLCGYIALYNTGYSGGRWTCGRVVCLVAPEVAGVSSDDYSSAAASAMGAVDLGREPVAVDPASTARKALTDAAGALWRARERRCGAQAMAGLGADAPKKVADAIEALIGDGLIRTPEDAVTAWELYCADQDRQGVAVAKTAHLMKFLDISWPLGIVHYLSVVCPPDISPDSDRVLERARERARGLAAAQPRRDDAGGTDGDGVKEPASPFAAPLPGEGPCPEHPLDPSLVIDGRASGPISYEEVLAASYWVCGCGAVVAKDFFGWMEKDGWTRRNGTVKVSRANLVESVHECARRDHGVHSFSLEPKEMLVVQYPDQQAYEAMTPRDGPADYESYNLDLRSRVARKAMEAGVWPVFVSVAPDAYRSVDPWSASMTPEQQVSQRHAMEAGIL</sequence>
<dbReference type="Proteomes" id="UP001055025">
    <property type="component" value="Unassembled WGS sequence"/>
</dbReference>
<reference evidence="3" key="1">
    <citation type="journal article" date="2022" name="Int. J. Syst. Evol. Microbiol.">
        <title>Granulimonas faecalis gen. nov., sp. nov., and Leptogranulimonas caecicola gen. nov., sp. nov., novel lactate-producing Atopobiaceae bacteria isolated from mouse intestines, and an emended description of the family Atopobiaceae.</title>
        <authorList>
            <person name="Morinaga K."/>
            <person name="Kusada H."/>
            <person name="Sakamoto S."/>
            <person name="Murakami T."/>
            <person name="Toyoda A."/>
            <person name="Mori H."/>
            <person name="Meng X.Y."/>
            <person name="Takashino M."/>
            <person name="Murotomi K."/>
            <person name="Tamaki H."/>
        </authorList>
    </citation>
    <scope>NUCLEOTIDE SEQUENCE</scope>
    <source>
        <strain evidence="3">OPF53</strain>
    </source>
</reference>
<organism evidence="3 4">
    <name type="scientific">Granulimonas faecalis</name>
    <dbReference type="NCBI Taxonomy" id="2894155"/>
    <lineage>
        <taxon>Bacteria</taxon>
        <taxon>Bacillati</taxon>
        <taxon>Actinomycetota</taxon>
        <taxon>Coriobacteriia</taxon>
        <taxon>Coriobacteriales</taxon>
        <taxon>Kribbibacteriaceae</taxon>
        <taxon>Granulimonas</taxon>
    </lineage>
</organism>
<accession>A0AAV5B428</accession>
<evidence type="ECO:0000313" key="3">
    <source>
        <dbReference type="EMBL" id="GJM56194.1"/>
    </source>
</evidence>
<evidence type="ECO:0000256" key="2">
    <source>
        <dbReference type="SAM" id="Phobius"/>
    </source>
</evidence>
<keyword evidence="2" id="KW-0812">Transmembrane</keyword>
<feature type="transmembrane region" description="Helical" evidence="2">
    <location>
        <begin position="99"/>
        <end position="116"/>
    </location>
</feature>
<proteinExistence type="predicted"/>
<gene>
    <name evidence="3" type="ORF">ATOP_18490</name>
</gene>
<comment type="caution">
    <text evidence="3">The sequence shown here is derived from an EMBL/GenBank/DDBJ whole genome shotgun (WGS) entry which is preliminary data.</text>
</comment>
<feature type="region of interest" description="Disordered" evidence="1">
    <location>
        <begin position="286"/>
        <end position="325"/>
    </location>
</feature>